<dbReference type="EMBL" id="BAABKY010000004">
    <property type="protein sequence ID" value="GAA5080758.1"/>
    <property type="molecule type" value="Genomic_DNA"/>
</dbReference>
<accession>A0ABP9LL66</accession>
<name>A0ABP9LL66_9GAMM</name>
<comment type="caution">
    <text evidence="1">The sequence shown here is derived from an EMBL/GenBank/DDBJ whole genome shotgun (WGS) entry which is preliminary data.</text>
</comment>
<protein>
    <submittedName>
        <fullName evidence="1">Uncharacterized protein</fullName>
    </submittedName>
</protein>
<dbReference type="RefSeq" id="WP_158982287.1">
    <property type="nucleotide sequence ID" value="NZ_BAABKY010000004.1"/>
</dbReference>
<organism evidence="1 2">
    <name type="scientific">Lysobacter panacisoli</name>
    <dbReference type="NCBI Taxonomy" id="1255263"/>
    <lineage>
        <taxon>Bacteria</taxon>
        <taxon>Pseudomonadati</taxon>
        <taxon>Pseudomonadota</taxon>
        <taxon>Gammaproteobacteria</taxon>
        <taxon>Lysobacterales</taxon>
        <taxon>Lysobacteraceae</taxon>
        <taxon>Lysobacter</taxon>
    </lineage>
</organism>
<sequence length="216" mass="25294">MNDLTLIATQLNPEPFYRKRLANFRVPVPGPEYVELFDQGGYDLSPLEKLFAAANGQKFCAHREHRHAIRSTWLVSPSTKNDGAVLNHALLLERKGFAGEALDQLKDWAQANPLMYKLVKLRPKWGLDFSMDYADRDGNVFEVLHFEYDSFVYEEIQTRVGKYTEYFMSVDWDDCAKRVLAHRDEWIDLGFEAQSAWKCDFFGIEHERFKMVAWER</sequence>
<evidence type="ECO:0000313" key="2">
    <source>
        <dbReference type="Proteomes" id="UP001501083"/>
    </source>
</evidence>
<dbReference type="Proteomes" id="UP001501083">
    <property type="component" value="Unassembled WGS sequence"/>
</dbReference>
<reference evidence="2" key="1">
    <citation type="journal article" date="2019" name="Int. J. Syst. Evol. Microbiol.">
        <title>The Global Catalogue of Microorganisms (GCM) 10K type strain sequencing project: providing services to taxonomists for standard genome sequencing and annotation.</title>
        <authorList>
            <consortium name="The Broad Institute Genomics Platform"/>
            <consortium name="The Broad Institute Genome Sequencing Center for Infectious Disease"/>
            <person name="Wu L."/>
            <person name="Ma J."/>
        </authorList>
    </citation>
    <scope>NUCLEOTIDE SEQUENCE [LARGE SCALE GENOMIC DNA]</scope>
    <source>
        <strain evidence="2">JCM 19212</strain>
    </source>
</reference>
<gene>
    <name evidence="1" type="ORF">GCM10025759_30400</name>
</gene>
<keyword evidence="2" id="KW-1185">Reference proteome</keyword>
<evidence type="ECO:0000313" key="1">
    <source>
        <dbReference type="EMBL" id="GAA5080758.1"/>
    </source>
</evidence>
<proteinExistence type="predicted"/>